<accession>U4L3B9</accession>
<dbReference type="InterPro" id="IPR023214">
    <property type="entry name" value="HAD_sf"/>
</dbReference>
<organism evidence="2 3">
    <name type="scientific">Pyronema omphalodes (strain CBS 100304)</name>
    <name type="common">Pyronema confluens</name>
    <dbReference type="NCBI Taxonomy" id="1076935"/>
    <lineage>
        <taxon>Eukaryota</taxon>
        <taxon>Fungi</taxon>
        <taxon>Dikarya</taxon>
        <taxon>Ascomycota</taxon>
        <taxon>Pezizomycotina</taxon>
        <taxon>Pezizomycetes</taxon>
        <taxon>Pezizales</taxon>
        <taxon>Pyronemataceae</taxon>
        <taxon>Pyronema</taxon>
    </lineage>
</organism>
<dbReference type="Proteomes" id="UP000018144">
    <property type="component" value="Unassembled WGS sequence"/>
</dbReference>
<name>U4L3B9_PYROM</name>
<evidence type="ECO:0000313" key="2">
    <source>
        <dbReference type="EMBL" id="CCX06808.1"/>
    </source>
</evidence>
<gene>
    <name evidence="2" type="ORF">PCON_06395</name>
</gene>
<protein>
    <submittedName>
        <fullName evidence="2">Similar to Uncharacterized HAD-hydrolase MTH_209 acc. no. O26311</fullName>
    </submittedName>
</protein>
<sequence>MTTPRLTDQKALIFDVYGTLIDWETGLHSAAPLQPRTTFLQTYLDHESALQTANPTMLYSTLVSEVFSKLSLPAPPISSWPAFPDTAAALQILKKHFKLIVLSNVDKASFATSLPRLGGDGVFDLVVTAEDVGAYKPDLKGFEWVLKEVKERWGIEKEQVMSVANSLFHDHIPAKKLGLKGVWIRRPGAVMGVEGMDMTTKREWEYDTLGEMAESVEREVTDGEN</sequence>
<keyword evidence="1 2" id="KW-0378">Hydrolase</keyword>
<evidence type="ECO:0000313" key="3">
    <source>
        <dbReference type="Proteomes" id="UP000018144"/>
    </source>
</evidence>
<reference evidence="2 3" key="1">
    <citation type="journal article" date="2013" name="PLoS Genet.">
        <title>The genome and development-dependent transcriptomes of Pyronema confluens: a window into fungal evolution.</title>
        <authorList>
            <person name="Traeger S."/>
            <person name="Altegoer F."/>
            <person name="Freitag M."/>
            <person name="Gabaldon T."/>
            <person name="Kempken F."/>
            <person name="Kumar A."/>
            <person name="Marcet-Houben M."/>
            <person name="Poggeler S."/>
            <person name="Stajich J.E."/>
            <person name="Nowrousian M."/>
        </authorList>
    </citation>
    <scope>NUCLEOTIDE SEQUENCE [LARGE SCALE GENOMIC DNA]</scope>
    <source>
        <strain evidence="3">CBS 100304</strain>
        <tissue evidence="2">Vegetative mycelium</tissue>
    </source>
</reference>
<dbReference type="SFLD" id="SFLDG01129">
    <property type="entry name" value="C1.5:_HAD__Beta-PGM__Phosphata"/>
    <property type="match status" value="1"/>
</dbReference>
<dbReference type="OrthoDB" id="444127at2759"/>
<dbReference type="AlphaFoldDB" id="U4L3B9"/>
<dbReference type="InterPro" id="IPR051540">
    <property type="entry name" value="S-2-haloacid_dehalogenase"/>
</dbReference>
<dbReference type="NCBIfam" id="TIGR01493">
    <property type="entry name" value="HAD-SF-IA-v2"/>
    <property type="match status" value="1"/>
</dbReference>
<dbReference type="Gene3D" id="1.10.150.750">
    <property type="match status" value="1"/>
</dbReference>
<dbReference type="GO" id="GO:0016791">
    <property type="term" value="F:phosphatase activity"/>
    <property type="evidence" value="ECO:0007669"/>
    <property type="project" value="UniProtKB-ARBA"/>
</dbReference>
<dbReference type="PRINTS" id="PR00413">
    <property type="entry name" value="HADHALOGNASE"/>
</dbReference>
<dbReference type="Pfam" id="PF00702">
    <property type="entry name" value="Hydrolase"/>
    <property type="match status" value="1"/>
</dbReference>
<dbReference type="InterPro" id="IPR006439">
    <property type="entry name" value="HAD-SF_hydro_IA"/>
</dbReference>
<dbReference type="InterPro" id="IPR036412">
    <property type="entry name" value="HAD-like_sf"/>
</dbReference>
<dbReference type="Gene3D" id="3.40.50.1000">
    <property type="entry name" value="HAD superfamily/HAD-like"/>
    <property type="match status" value="1"/>
</dbReference>
<dbReference type="PANTHER" id="PTHR43316:SF9">
    <property type="entry name" value="ACID DEHALOGENASE, PUTATIVE (AFU_ORTHOLOGUE AFUA_6G14460)-RELATED"/>
    <property type="match status" value="1"/>
</dbReference>
<dbReference type="SFLD" id="SFLDS00003">
    <property type="entry name" value="Haloacid_Dehalogenase"/>
    <property type="match status" value="1"/>
</dbReference>
<dbReference type="PANTHER" id="PTHR43316">
    <property type="entry name" value="HYDROLASE, HALOACID DELAHOGENASE-RELATED"/>
    <property type="match status" value="1"/>
</dbReference>
<dbReference type="eggNOG" id="ENOG502S0RM">
    <property type="taxonomic scope" value="Eukaryota"/>
</dbReference>
<dbReference type="SUPFAM" id="SSF56784">
    <property type="entry name" value="HAD-like"/>
    <property type="match status" value="1"/>
</dbReference>
<dbReference type="EMBL" id="HF935315">
    <property type="protein sequence ID" value="CCX06808.1"/>
    <property type="molecule type" value="Genomic_DNA"/>
</dbReference>
<proteinExistence type="predicted"/>
<dbReference type="OMA" id="TCWIERR"/>
<keyword evidence="3" id="KW-1185">Reference proteome</keyword>
<evidence type="ECO:0000256" key="1">
    <source>
        <dbReference type="ARBA" id="ARBA00022801"/>
    </source>
</evidence>